<dbReference type="KEGG" id="psn:Pedsa_2173"/>
<keyword evidence="5 9" id="KW-0798">TonB box</keyword>
<dbReference type="InterPro" id="IPR012910">
    <property type="entry name" value="Plug_dom"/>
</dbReference>
<dbReference type="SUPFAM" id="SSF56935">
    <property type="entry name" value="Porins"/>
    <property type="match status" value="1"/>
</dbReference>
<gene>
    <name evidence="12" type="ordered locus">Pedsa_2173</name>
</gene>
<evidence type="ECO:0000259" key="10">
    <source>
        <dbReference type="Pfam" id="PF00593"/>
    </source>
</evidence>
<dbReference type="InterPro" id="IPR039426">
    <property type="entry name" value="TonB-dep_rcpt-like"/>
</dbReference>
<evidence type="ECO:0000256" key="7">
    <source>
        <dbReference type="ARBA" id="ARBA00023237"/>
    </source>
</evidence>
<dbReference type="FunFam" id="2.60.40.1120:FF:000003">
    <property type="entry name" value="Outer membrane protein Omp121"/>
    <property type="match status" value="1"/>
</dbReference>
<dbReference type="SUPFAM" id="SSF49464">
    <property type="entry name" value="Carboxypeptidase regulatory domain-like"/>
    <property type="match status" value="1"/>
</dbReference>
<keyword evidence="7 8" id="KW-0998">Cell outer membrane</keyword>
<evidence type="ECO:0000256" key="3">
    <source>
        <dbReference type="ARBA" id="ARBA00022452"/>
    </source>
</evidence>
<evidence type="ECO:0000313" key="13">
    <source>
        <dbReference type="Proteomes" id="UP000000310"/>
    </source>
</evidence>
<organism evidence="12 13">
    <name type="scientific">Pseudopedobacter saltans (strain ATCC 51119 / DSM 12145 / JCM 21818 / CCUG 39354 / LMG 10337 / NBRC 100064 / NCIMB 13643)</name>
    <name type="common">Pedobacter saltans</name>
    <dbReference type="NCBI Taxonomy" id="762903"/>
    <lineage>
        <taxon>Bacteria</taxon>
        <taxon>Pseudomonadati</taxon>
        <taxon>Bacteroidota</taxon>
        <taxon>Sphingobacteriia</taxon>
        <taxon>Sphingobacteriales</taxon>
        <taxon>Sphingobacteriaceae</taxon>
        <taxon>Pseudopedobacter</taxon>
    </lineage>
</organism>
<dbReference type="HOGENOM" id="CLU_004317_0_2_10"/>
<dbReference type="PANTHER" id="PTHR30442">
    <property type="entry name" value="IRON III DICITRATE TRANSPORT PROTEIN FECA"/>
    <property type="match status" value="1"/>
</dbReference>
<dbReference type="NCBIfam" id="TIGR04057">
    <property type="entry name" value="SusC_RagA_signa"/>
    <property type="match status" value="1"/>
</dbReference>
<dbReference type="STRING" id="762903.Pedsa_2173"/>
<dbReference type="Pfam" id="PF07715">
    <property type="entry name" value="Plug"/>
    <property type="match status" value="1"/>
</dbReference>
<keyword evidence="4 8" id="KW-0812">Transmembrane</keyword>
<evidence type="ECO:0000256" key="5">
    <source>
        <dbReference type="ARBA" id="ARBA00023077"/>
    </source>
</evidence>
<evidence type="ECO:0000259" key="11">
    <source>
        <dbReference type="Pfam" id="PF07715"/>
    </source>
</evidence>
<dbReference type="InterPro" id="IPR008969">
    <property type="entry name" value="CarboxyPept-like_regulatory"/>
</dbReference>
<feature type="domain" description="TonB-dependent receptor plug" evidence="11">
    <location>
        <begin position="113"/>
        <end position="217"/>
    </location>
</feature>
<dbReference type="Gene3D" id="2.40.170.20">
    <property type="entry name" value="TonB-dependent receptor, beta-barrel domain"/>
    <property type="match status" value="1"/>
</dbReference>
<dbReference type="InterPro" id="IPR023997">
    <property type="entry name" value="TonB-dep_OMP_SusC/RagA_CS"/>
</dbReference>
<dbReference type="eggNOG" id="COG1629">
    <property type="taxonomic scope" value="Bacteria"/>
</dbReference>
<dbReference type="AlphaFoldDB" id="F0SBN4"/>
<dbReference type="Gene3D" id="2.170.130.10">
    <property type="entry name" value="TonB-dependent receptor, plug domain"/>
    <property type="match status" value="1"/>
</dbReference>
<dbReference type="Pfam" id="PF13715">
    <property type="entry name" value="CarbopepD_reg_2"/>
    <property type="match status" value="1"/>
</dbReference>
<keyword evidence="6 8" id="KW-0472">Membrane</keyword>
<dbReference type="RefSeq" id="WP_013633211.1">
    <property type="nucleotide sequence ID" value="NC_015177.1"/>
</dbReference>
<evidence type="ECO:0000256" key="4">
    <source>
        <dbReference type="ARBA" id="ARBA00022692"/>
    </source>
</evidence>
<dbReference type="Pfam" id="PF00593">
    <property type="entry name" value="TonB_dep_Rec_b-barrel"/>
    <property type="match status" value="1"/>
</dbReference>
<dbReference type="GO" id="GO:0033214">
    <property type="term" value="P:siderophore-iron import into cell"/>
    <property type="evidence" value="ECO:0007669"/>
    <property type="project" value="TreeGrafter"/>
</dbReference>
<dbReference type="InterPro" id="IPR000531">
    <property type="entry name" value="Beta-barrel_TonB"/>
</dbReference>
<comment type="subcellular location">
    <subcellularLocation>
        <location evidence="1 8">Cell outer membrane</location>
        <topology evidence="1 8">Multi-pass membrane protein</topology>
    </subcellularLocation>
</comment>
<comment type="similarity">
    <text evidence="8 9">Belongs to the TonB-dependent receptor family.</text>
</comment>
<evidence type="ECO:0000256" key="8">
    <source>
        <dbReference type="PROSITE-ProRule" id="PRU01360"/>
    </source>
</evidence>
<dbReference type="PROSITE" id="PS52016">
    <property type="entry name" value="TONB_DEPENDENT_REC_3"/>
    <property type="match status" value="1"/>
</dbReference>
<reference evidence="13" key="2">
    <citation type="submission" date="2011-02" db="EMBL/GenBank/DDBJ databases">
        <title>The complete genome of Pedobacter saltans DSM 12145.</title>
        <authorList>
            <consortium name="US DOE Joint Genome Institute (JGI-PGF)"/>
            <person name="Lucas S."/>
            <person name="Copeland A."/>
            <person name="Lapidus A."/>
            <person name="Bruce D."/>
            <person name="Goodwin L."/>
            <person name="Pitluck S."/>
            <person name="Kyrpides N."/>
            <person name="Mavromatis K."/>
            <person name="Pagani I."/>
            <person name="Ivanova N."/>
            <person name="Ovchinnikova G."/>
            <person name="Lu M."/>
            <person name="Detter J.C."/>
            <person name="Han C."/>
            <person name="Land M."/>
            <person name="Hauser L."/>
            <person name="Markowitz V."/>
            <person name="Cheng J.-F."/>
            <person name="Hugenholtz P."/>
            <person name="Woyke T."/>
            <person name="Wu D."/>
            <person name="Tindall B."/>
            <person name="Pomrenke H.G."/>
            <person name="Brambilla E."/>
            <person name="Klenk H.-P."/>
            <person name="Eisen J.A."/>
        </authorList>
    </citation>
    <scope>NUCLEOTIDE SEQUENCE [LARGE SCALE GENOMIC DNA]</scope>
    <source>
        <strain evidence="13">ATCC 51119 / DSM 12145 / JCM 21818 / LMG 10337 / NBRC 100064 / NCIMB 13643</strain>
    </source>
</reference>
<evidence type="ECO:0000256" key="2">
    <source>
        <dbReference type="ARBA" id="ARBA00022448"/>
    </source>
</evidence>
<feature type="domain" description="TonB-dependent receptor-like beta-barrel" evidence="10">
    <location>
        <begin position="406"/>
        <end position="961"/>
    </location>
</feature>
<evidence type="ECO:0000256" key="1">
    <source>
        <dbReference type="ARBA" id="ARBA00004571"/>
    </source>
</evidence>
<dbReference type="InterPro" id="IPR037066">
    <property type="entry name" value="Plug_dom_sf"/>
</dbReference>
<dbReference type="NCBIfam" id="TIGR04056">
    <property type="entry name" value="OMP_RagA_SusC"/>
    <property type="match status" value="1"/>
</dbReference>
<keyword evidence="13" id="KW-1185">Reference proteome</keyword>
<keyword evidence="3 8" id="KW-1134">Transmembrane beta strand</keyword>
<dbReference type="Proteomes" id="UP000000310">
    <property type="component" value="Chromosome"/>
</dbReference>
<dbReference type="GO" id="GO:0009279">
    <property type="term" value="C:cell outer membrane"/>
    <property type="evidence" value="ECO:0007669"/>
    <property type="project" value="UniProtKB-SubCell"/>
</dbReference>
<dbReference type="InterPro" id="IPR036942">
    <property type="entry name" value="Beta-barrel_TonB_sf"/>
</dbReference>
<name>F0SBN4_PSESL</name>
<evidence type="ECO:0000256" key="9">
    <source>
        <dbReference type="RuleBase" id="RU003357"/>
    </source>
</evidence>
<evidence type="ECO:0000313" key="12">
    <source>
        <dbReference type="EMBL" id="ADY52725.1"/>
    </source>
</evidence>
<dbReference type="PANTHER" id="PTHR30442:SF0">
    <property type="entry name" value="FE(3+) DICITRATE TRANSPORT PROTEIN FECA"/>
    <property type="match status" value="1"/>
</dbReference>
<dbReference type="Gene3D" id="2.60.40.1120">
    <property type="entry name" value="Carboxypeptidase-like, regulatory domain"/>
    <property type="match status" value="1"/>
</dbReference>
<dbReference type="InterPro" id="IPR023996">
    <property type="entry name" value="TonB-dep_OMP_SusC/RagA"/>
</dbReference>
<proteinExistence type="inferred from homology"/>
<evidence type="ECO:0000256" key="6">
    <source>
        <dbReference type="ARBA" id="ARBA00023136"/>
    </source>
</evidence>
<dbReference type="EMBL" id="CP002545">
    <property type="protein sequence ID" value="ADY52725.1"/>
    <property type="molecule type" value="Genomic_DNA"/>
</dbReference>
<protein>
    <submittedName>
        <fullName evidence="12">TonB-dependent receptor plug</fullName>
    </submittedName>
</protein>
<keyword evidence="12" id="KW-0675">Receptor</keyword>
<accession>F0SBN4</accession>
<dbReference type="OrthoDB" id="9768177at2"/>
<reference evidence="12 13" key="1">
    <citation type="journal article" date="2011" name="Stand. Genomic Sci.">
        <title>Complete genome sequence of the gliding, heparinolytic Pedobacter saltans type strain (113).</title>
        <authorList>
            <person name="Liolios K."/>
            <person name="Sikorski J."/>
            <person name="Lu M."/>
            <person name="Nolan M."/>
            <person name="Lapidus A."/>
            <person name="Lucas S."/>
            <person name="Hammon N."/>
            <person name="Deshpande S."/>
            <person name="Cheng J.F."/>
            <person name="Tapia R."/>
            <person name="Han C."/>
            <person name="Goodwin L."/>
            <person name="Pitluck S."/>
            <person name="Huntemann M."/>
            <person name="Ivanova N."/>
            <person name="Pagani I."/>
            <person name="Mavromatis K."/>
            <person name="Ovchinikova G."/>
            <person name="Pati A."/>
            <person name="Chen A."/>
            <person name="Palaniappan K."/>
            <person name="Land M."/>
            <person name="Hauser L."/>
            <person name="Brambilla E.M."/>
            <person name="Kotsyurbenko O."/>
            <person name="Rohde M."/>
            <person name="Tindall B.J."/>
            <person name="Abt B."/>
            <person name="Goker M."/>
            <person name="Detter J.C."/>
            <person name="Woyke T."/>
            <person name="Bristow J."/>
            <person name="Eisen J.A."/>
            <person name="Markowitz V."/>
            <person name="Hugenholtz P."/>
            <person name="Klenk H.P."/>
            <person name="Kyrpides N.C."/>
        </authorList>
    </citation>
    <scope>NUCLEOTIDE SEQUENCE [LARGE SCALE GENOMIC DNA]</scope>
    <source>
        <strain evidence="13">ATCC 51119 / DSM 12145 / JCM 21818 / LMG 10337 / NBRC 100064 / NCIMB 13643</strain>
    </source>
</reference>
<keyword evidence="2 8" id="KW-0813">Transport</keyword>
<sequence>MKGKLLLFFYLISVSYVFGQNIKVSGTVTDASDQGPLIGVAVSVKGSTTATQTNVDGNFTIDVPANGTLVFSYIGYATKEVAVNNQANINVTLSSGLQELEQVVVVGYGTQRKRDVTGTVASVKGEEIEKMTVTNPINALQGKVPGLTISNSGTPGATGTVRIRGIASTNNSDPLYVVDGVLQDNIDYLNPADIETIDLLKDASSTAIYGLRGANGVIAITTKRAARGKSVVNLSSTVGVQHVQKQIDVTDAEGFKKLYSATLANLGSTPFDFKNYTANTDWQKEILRNAYINTNSLSISNTGEKSTTLVNVGYSDQDGVVKYSNFKKFIARLSQETKVNDAIRVGGDITGYHFRNEPMRVNLNSAVWAVPIVPIRSEDGLFNAMPSFQRIQVANPVYAAERLRNTSVDRGYRATGSLFGEIKFLKDFTWKSTVYTDLRFNNLRSYTPLPYTVVYLGEGTSPTTTFFDKSSRTTVFQEAFERRMFQQDHTLNFDKVLKEDHRINAMVGFTTVNISNTNLNGSRTDSTLVVPNDPNLWYLDIISKDNITSVGGTGRLESNVGVFGRLSYAYRNKYLLNATIRRDGSSKFAPENRWGTFGSVGLGWVASEEDFFKDNIKGIDFLKLRAAWGKLGNSNSFTDNAYQQLLNTGSGAVFGDYIYPAIKRRFDPDPNLHWEVIQGLDIGMDVRALENRLSAELNYYNKQTTDLFTTVILPNSNDDIPYYTNLGKVTNKGVEISLGWNDNLGEDFSYSVGGNFSYVKNKVVSIGNTSNFQLIGNGGANLTETGKSIGYFYGYRQVGIYQTTADLDRMPAMPTSLPGDIAFEDTNGDGVITPADRTYLGTPFPPYSYGFSVSVAYKGFDASIDGQGVAGNKIYAQWKTASFTQLNYPANRLNAWTGPGSTNIEPIINSRSNNLLFSSYFLEDGSYFRIRNVQLGYTFNPQMLTKAGIQKLRIYLSGQNIKTWSKVSGYSPEAQLSSITAGGADNGVYPVPSIYSFGLNLTF</sequence>